<evidence type="ECO:0000313" key="2">
    <source>
        <dbReference type="Proteomes" id="UP001212498"/>
    </source>
</evidence>
<dbReference type="InterPro" id="IPR029063">
    <property type="entry name" value="SAM-dependent_MTases_sf"/>
</dbReference>
<name>A0ABT4SZM1_9ACTN</name>
<protein>
    <submittedName>
        <fullName evidence="1">Uncharacterized protein</fullName>
    </submittedName>
</protein>
<sequence length="109" mass="11606">MAASPSRRSSASALRQADVFDPAQLQRTLGRHAPDIVMTDVPYGEQTHWRGPSAAAGVSGMVEALSAVLPHDSVIAVTVRGRKVPMDRGPRPQASFKIGTRAVALFRTS</sequence>
<evidence type="ECO:0000313" key="1">
    <source>
        <dbReference type="EMBL" id="MDA0642550.1"/>
    </source>
</evidence>
<gene>
    <name evidence="1" type="ORF">OUY24_18100</name>
</gene>
<dbReference type="RefSeq" id="WP_271277078.1">
    <property type="nucleotide sequence ID" value="NZ_BAABFD010000005.1"/>
</dbReference>
<reference evidence="1 2" key="1">
    <citation type="submission" date="2022-11" db="EMBL/GenBank/DDBJ databases">
        <title>Nonomuraea corallina sp. nov., a new species of the genus Nonomuraea isolated from sea side sediment in Thai sea.</title>
        <authorList>
            <person name="Ngamcharungchit C."/>
            <person name="Matsumoto A."/>
            <person name="Suriyachadkun C."/>
            <person name="Panbangred W."/>
            <person name="Inahashi Y."/>
            <person name="Intra B."/>
        </authorList>
    </citation>
    <scope>NUCLEOTIDE SEQUENCE [LARGE SCALE GENOMIC DNA]</scope>
    <source>
        <strain evidence="1 2">DSM 43553</strain>
    </source>
</reference>
<dbReference type="Gene3D" id="3.40.50.150">
    <property type="entry name" value="Vaccinia Virus protein VP39"/>
    <property type="match status" value="1"/>
</dbReference>
<accession>A0ABT4SZM1</accession>
<dbReference type="EMBL" id="JAPNUD010000044">
    <property type="protein sequence ID" value="MDA0642550.1"/>
    <property type="molecule type" value="Genomic_DNA"/>
</dbReference>
<comment type="caution">
    <text evidence="1">The sequence shown here is derived from an EMBL/GenBank/DDBJ whole genome shotgun (WGS) entry which is preliminary data.</text>
</comment>
<dbReference type="Proteomes" id="UP001212498">
    <property type="component" value="Unassembled WGS sequence"/>
</dbReference>
<dbReference type="Pfam" id="PF11599">
    <property type="entry name" value="AviRa"/>
    <property type="match status" value="1"/>
</dbReference>
<keyword evidence="2" id="KW-1185">Reference proteome</keyword>
<organism evidence="1 2">
    <name type="scientific">Nonomuraea ferruginea</name>
    <dbReference type="NCBI Taxonomy" id="46174"/>
    <lineage>
        <taxon>Bacteria</taxon>
        <taxon>Bacillati</taxon>
        <taxon>Actinomycetota</taxon>
        <taxon>Actinomycetes</taxon>
        <taxon>Streptosporangiales</taxon>
        <taxon>Streptosporangiaceae</taxon>
        <taxon>Nonomuraea</taxon>
    </lineage>
</organism>
<proteinExistence type="predicted"/>
<dbReference type="InterPro" id="IPR024268">
    <property type="entry name" value="AviRa"/>
</dbReference>